<name>A0A6A6Y2K8_9PEZI</name>
<reference evidence="3" key="2">
    <citation type="submission" date="2020-04" db="EMBL/GenBank/DDBJ databases">
        <authorList>
            <consortium name="NCBI Genome Project"/>
        </authorList>
    </citation>
    <scope>NUCLEOTIDE SEQUENCE</scope>
    <source>
        <strain evidence="3">CBS 304.34</strain>
    </source>
</reference>
<dbReference type="RefSeq" id="XP_033569717.1">
    <property type="nucleotide sequence ID" value="XM_033728598.1"/>
</dbReference>
<reference evidence="3" key="3">
    <citation type="submission" date="2025-04" db="UniProtKB">
        <authorList>
            <consortium name="RefSeq"/>
        </authorList>
    </citation>
    <scope>IDENTIFICATION</scope>
    <source>
        <strain evidence="3">CBS 304.34</strain>
    </source>
</reference>
<dbReference type="Proteomes" id="UP000504636">
    <property type="component" value="Unplaced"/>
</dbReference>
<evidence type="ECO:0000313" key="3">
    <source>
        <dbReference type="RefSeq" id="XP_033569717.1"/>
    </source>
</evidence>
<evidence type="ECO:0000313" key="2">
    <source>
        <dbReference type="Proteomes" id="UP000504636"/>
    </source>
</evidence>
<sequence length="218" mass="25581">MLLRMLMQRRHSFITYRGSKAWYSTEIFGTIKKRSCQSWHDYFDEDHWVTKLLETPTGEWQRALCCQPPIFILRSGYDERETHEPRQIEIETEAGCGGITMLQIQEYVRDLVKKIKTAAEAYERSRQTEVIVPAGLEGLERWEFIRQSRWPPEVRRDPIELQRKLSWCENAFGTEGDYAGERWIMEEADDGTVGGSCKLLLREDEEVQDHGDADTTRT</sequence>
<dbReference type="EMBL" id="MU003721">
    <property type="protein sequence ID" value="KAF2802753.1"/>
    <property type="molecule type" value="Genomic_DNA"/>
</dbReference>
<dbReference type="AlphaFoldDB" id="A0A6A6Y2K8"/>
<accession>A0A6A6Y2K8</accession>
<proteinExistence type="predicted"/>
<organism evidence="1">
    <name type="scientific">Mytilinidion resinicola</name>
    <dbReference type="NCBI Taxonomy" id="574789"/>
    <lineage>
        <taxon>Eukaryota</taxon>
        <taxon>Fungi</taxon>
        <taxon>Dikarya</taxon>
        <taxon>Ascomycota</taxon>
        <taxon>Pezizomycotina</taxon>
        <taxon>Dothideomycetes</taxon>
        <taxon>Pleosporomycetidae</taxon>
        <taxon>Mytilinidiales</taxon>
        <taxon>Mytilinidiaceae</taxon>
        <taxon>Mytilinidion</taxon>
    </lineage>
</organism>
<gene>
    <name evidence="1 3" type="ORF">BDZ99DRAFT_576629</name>
</gene>
<keyword evidence="2" id="KW-1185">Reference proteome</keyword>
<reference evidence="1 3" key="1">
    <citation type="journal article" date="2020" name="Stud. Mycol.">
        <title>101 Dothideomycetes genomes: a test case for predicting lifestyles and emergence of pathogens.</title>
        <authorList>
            <person name="Haridas S."/>
            <person name="Albert R."/>
            <person name="Binder M."/>
            <person name="Bloem J."/>
            <person name="Labutti K."/>
            <person name="Salamov A."/>
            <person name="Andreopoulos B."/>
            <person name="Baker S."/>
            <person name="Barry K."/>
            <person name="Bills G."/>
            <person name="Bluhm B."/>
            <person name="Cannon C."/>
            <person name="Castanera R."/>
            <person name="Culley D."/>
            <person name="Daum C."/>
            <person name="Ezra D."/>
            <person name="Gonzalez J."/>
            <person name="Henrissat B."/>
            <person name="Kuo A."/>
            <person name="Liang C."/>
            <person name="Lipzen A."/>
            <person name="Lutzoni F."/>
            <person name="Magnuson J."/>
            <person name="Mondo S."/>
            <person name="Nolan M."/>
            <person name="Ohm R."/>
            <person name="Pangilinan J."/>
            <person name="Park H.-J."/>
            <person name="Ramirez L."/>
            <person name="Alfaro M."/>
            <person name="Sun H."/>
            <person name="Tritt A."/>
            <person name="Yoshinaga Y."/>
            <person name="Zwiers L.-H."/>
            <person name="Turgeon B."/>
            <person name="Goodwin S."/>
            <person name="Spatafora J."/>
            <person name="Crous P."/>
            <person name="Grigoriev I."/>
        </authorList>
    </citation>
    <scope>NUCLEOTIDE SEQUENCE</scope>
    <source>
        <strain evidence="1 3">CBS 304.34</strain>
    </source>
</reference>
<dbReference type="GeneID" id="54469491"/>
<evidence type="ECO:0000313" key="1">
    <source>
        <dbReference type="EMBL" id="KAF2802753.1"/>
    </source>
</evidence>
<protein>
    <submittedName>
        <fullName evidence="1 3">Uncharacterized protein</fullName>
    </submittedName>
</protein>